<comment type="caution">
    <text evidence="8">The sequence shown here is derived from an EMBL/GenBank/DDBJ whole genome shotgun (WGS) entry which is preliminary data.</text>
</comment>
<name>A0ABP3T997_9GAMM</name>
<gene>
    <name evidence="8" type="ORF">GCM10009104_18540</name>
</gene>
<evidence type="ECO:0000256" key="5">
    <source>
        <dbReference type="SAM" id="MobiDB-lite"/>
    </source>
</evidence>
<dbReference type="EMBL" id="BAAAET010000002">
    <property type="protein sequence ID" value="GAA0691857.1"/>
    <property type="molecule type" value="Genomic_DNA"/>
</dbReference>
<feature type="transmembrane region" description="Helical" evidence="6">
    <location>
        <begin position="481"/>
        <end position="498"/>
    </location>
</feature>
<evidence type="ECO:0000256" key="4">
    <source>
        <dbReference type="ARBA" id="ARBA00023136"/>
    </source>
</evidence>
<keyword evidence="4 6" id="KW-0472">Membrane</keyword>
<feature type="transmembrane region" description="Helical" evidence="6">
    <location>
        <begin position="31"/>
        <end position="51"/>
    </location>
</feature>
<feature type="domain" description="O-antigen ligase-related" evidence="7">
    <location>
        <begin position="216"/>
        <end position="431"/>
    </location>
</feature>
<evidence type="ECO:0000256" key="3">
    <source>
        <dbReference type="ARBA" id="ARBA00022989"/>
    </source>
</evidence>
<dbReference type="PANTHER" id="PTHR37422:SF13">
    <property type="entry name" value="LIPOPOLYSACCHARIDE BIOSYNTHESIS PROTEIN PA4999-RELATED"/>
    <property type="match status" value="1"/>
</dbReference>
<organism evidence="8 9">
    <name type="scientific">Marinobacterium maritimum</name>
    <dbReference type="NCBI Taxonomy" id="500162"/>
    <lineage>
        <taxon>Bacteria</taxon>
        <taxon>Pseudomonadati</taxon>
        <taxon>Pseudomonadota</taxon>
        <taxon>Gammaproteobacteria</taxon>
        <taxon>Oceanospirillales</taxon>
        <taxon>Oceanospirillaceae</taxon>
        <taxon>Marinobacterium</taxon>
    </lineage>
</organism>
<dbReference type="InterPro" id="IPR007016">
    <property type="entry name" value="O-antigen_ligase-rel_domated"/>
</dbReference>
<evidence type="ECO:0000256" key="6">
    <source>
        <dbReference type="SAM" id="Phobius"/>
    </source>
</evidence>
<dbReference type="RefSeq" id="WP_343805166.1">
    <property type="nucleotide sequence ID" value="NZ_BAAAET010000002.1"/>
</dbReference>
<evidence type="ECO:0000313" key="9">
    <source>
        <dbReference type="Proteomes" id="UP001499915"/>
    </source>
</evidence>
<feature type="transmembrane region" description="Helical" evidence="6">
    <location>
        <begin position="7"/>
        <end position="25"/>
    </location>
</feature>
<dbReference type="InterPro" id="IPR051533">
    <property type="entry name" value="WaaL-like"/>
</dbReference>
<sequence length="508" mass="56426">MSQHRSPLESALIVMTLGLLVWLPLPKGSYAHWSGSLFSLITATLTLLWAWQQLNKNSSHNRALGVARTPFLLLLGAQLWVLLQLLFGITTDQGETLYYLTLGLGYSFLFILVIGLFYTRSRLTLLLSTLVVSATFQAFYGTFMTLSGVEWLLFEPKAGGQGVVSGTYFNRNHLAGYLVMSLGCGIGLLMALRDGAPFRWHSLLEMMMGPKARLRLALVIMVIALVMTRSRMGNTAFFASLLIIGGLFVLLNREHRLRNSLILASLILIDVLVISQFFGLDKLKDRLVGTRFQDEVVVTELTESAREEIQREEPSSQTTETAKNSTVADSGSTQSAVVEETPVVIERLTLSQEAEARYQVEVVERKNVIRTDVFGYVWQQFTDRPLVGFGAGSFGASFQPYAGEDIRGFFNNAHNDYLQFAVEYGLIGFTALGAFVLICLYHALKALWHRQSWYRSGVGFGAAMGILGILIHSATDFNLQIPANAATFVTLCAIGILANQHRKTRRRN</sequence>
<feature type="transmembrane region" description="Helical" evidence="6">
    <location>
        <begin position="125"/>
        <end position="154"/>
    </location>
</feature>
<evidence type="ECO:0000259" key="7">
    <source>
        <dbReference type="Pfam" id="PF04932"/>
    </source>
</evidence>
<comment type="subcellular location">
    <subcellularLocation>
        <location evidence="1">Membrane</location>
        <topology evidence="1">Multi-pass membrane protein</topology>
    </subcellularLocation>
</comment>
<reference evidence="9" key="1">
    <citation type="journal article" date="2019" name="Int. J. Syst. Evol. Microbiol.">
        <title>The Global Catalogue of Microorganisms (GCM) 10K type strain sequencing project: providing services to taxonomists for standard genome sequencing and annotation.</title>
        <authorList>
            <consortium name="The Broad Institute Genomics Platform"/>
            <consortium name="The Broad Institute Genome Sequencing Center for Infectious Disease"/>
            <person name="Wu L."/>
            <person name="Ma J."/>
        </authorList>
    </citation>
    <scope>NUCLEOTIDE SEQUENCE [LARGE SCALE GENOMIC DNA]</scope>
    <source>
        <strain evidence="9">JCM 15134</strain>
    </source>
</reference>
<feature type="compositionally biased region" description="Polar residues" evidence="5">
    <location>
        <begin position="315"/>
        <end position="333"/>
    </location>
</feature>
<dbReference type="Pfam" id="PF04932">
    <property type="entry name" value="Wzy_C"/>
    <property type="match status" value="1"/>
</dbReference>
<evidence type="ECO:0000256" key="1">
    <source>
        <dbReference type="ARBA" id="ARBA00004141"/>
    </source>
</evidence>
<feature type="transmembrane region" description="Helical" evidence="6">
    <location>
        <begin position="424"/>
        <end position="444"/>
    </location>
</feature>
<keyword evidence="3 6" id="KW-1133">Transmembrane helix</keyword>
<evidence type="ECO:0000256" key="2">
    <source>
        <dbReference type="ARBA" id="ARBA00022692"/>
    </source>
</evidence>
<feature type="transmembrane region" description="Helical" evidence="6">
    <location>
        <begin position="456"/>
        <end position="475"/>
    </location>
</feature>
<proteinExistence type="predicted"/>
<feature type="transmembrane region" description="Helical" evidence="6">
    <location>
        <begin position="97"/>
        <end position="118"/>
    </location>
</feature>
<keyword evidence="2 6" id="KW-0812">Transmembrane</keyword>
<keyword evidence="9" id="KW-1185">Reference proteome</keyword>
<dbReference type="Proteomes" id="UP001499915">
    <property type="component" value="Unassembled WGS sequence"/>
</dbReference>
<accession>A0ABP3T997</accession>
<feature type="transmembrane region" description="Helical" evidence="6">
    <location>
        <begin position="236"/>
        <end position="253"/>
    </location>
</feature>
<feature type="transmembrane region" description="Helical" evidence="6">
    <location>
        <begin position="71"/>
        <end position="91"/>
    </location>
</feature>
<feature type="transmembrane region" description="Helical" evidence="6">
    <location>
        <begin position="260"/>
        <end position="278"/>
    </location>
</feature>
<protein>
    <recommendedName>
        <fullName evidence="7">O-antigen ligase-related domain-containing protein</fullName>
    </recommendedName>
</protein>
<feature type="transmembrane region" description="Helical" evidence="6">
    <location>
        <begin position="212"/>
        <end position="230"/>
    </location>
</feature>
<feature type="compositionally biased region" description="Basic and acidic residues" evidence="5">
    <location>
        <begin position="305"/>
        <end position="314"/>
    </location>
</feature>
<dbReference type="PANTHER" id="PTHR37422">
    <property type="entry name" value="TEICHURONIC ACID BIOSYNTHESIS PROTEIN TUAE"/>
    <property type="match status" value="1"/>
</dbReference>
<feature type="region of interest" description="Disordered" evidence="5">
    <location>
        <begin position="305"/>
        <end position="333"/>
    </location>
</feature>
<feature type="transmembrane region" description="Helical" evidence="6">
    <location>
        <begin position="174"/>
        <end position="192"/>
    </location>
</feature>
<evidence type="ECO:0000313" key="8">
    <source>
        <dbReference type="EMBL" id="GAA0691857.1"/>
    </source>
</evidence>